<reference evidence="3 4" key="1">
    <citation type="journal article" date="2024" name="Commun. Biol.">
        <title>Comparative genomic analysis of thermophilic fungi reveals convergent evolutionary adaptations and gene losses.</title>
        <authorList>
            <person name="Steindorff A.S."/>
            <person name="Aguilar-Pontes M.V."/>
            <person name="Robinson A.J."/>
            <person name="Andreopoulos B."/>
            <person name="LaButti K."/>
            <person name="Kuo A."/>
            <person name="Mondo S."/>
            <person name="Riley R."/>
            <person name="Otillar R."/>
            <person name="Haridas S."/>
            <person name="Lipzen A."/>
            <person name="Grimwood J."/>
            <person name="Schmutz J."/>
            <person name="Clum A."/>
            <person name="Reid I.D."/>
            <person name="Moisan M.C."/>
            <person name="Butler G."/>
            <person name="Nguyen T.T.M."/>
            <person name="Dewar K."/>
            <person name="Conant G."/>
            <person name="Drula E."/>
            <person name="Henrissat B."/>
            <person name="Hansel C."/>
            <person name="Singer S."/>
            <person name="Hutchinson M.I."/>
            <person name="de Vries R.P."/>
            <person name="Natvig D.O."/>
            <person name="Powell A.J."/>
            <person name="Tsang A."/>
            <person name="Grigoriev I.V."/>
        </authorList>
    </citation>
    <scope>NUCLEOTIDE SEQUENCE [LARGE SCALE GENOMIC DNA]</scope>
    <source>
        <strain evidence="3 4">CBS 620.91</strain>
    </source>
</reference>
<evidence type="ECO:0000313" key="4">
    <source>
        <dbReference type="Proteomes" id="UP001583172"/>
    </source>
</evidence>
<feature type="compositionally biased region" description="Polar residues" evidence="1">
    <location>
        <begin position="310"/>
        <end position="324"/>
    </location>
</feature>
<evidence type="ECO:0000256" key="1">
    <source>
        <dbReference type="SAM" id="MobiDB-lite"/>
    </source>
</evidence>
<evidence type="ECO:0000259" key="2">
    <source>
        <dbReference type="PROSITE" id="PS50090"/>
    </source>
</evidence>
<feature type="region of interest" description="Disordered" evidence="1">
    <location>
        <begin position="188"/>
        <end position="361"/>
    </location>
</feature>
<dbReference type="Proteomes" id="UP001583172">
    <property type="component" value="Unassembled WGS sequence"/>
</dbReference>
<feature type="region of interest" description="Disordered" evidence="1">
    <location>
        <begin position="567"/>
        <end position="600"/>
    </location>
</feature>
<feature type="compositionally biased region" description="Low complexity" evidence="1">
    <location>
        <begin position="340"/>
        <end position="356"/>
    </location>
</feature>
<keyword evidence="4" id="KW-1185">Reference proteome</keyword>
<organism evidence="3 4">
    <name type="scientific">Humicola insolens</name>
    <name type="common">Soft-rot fungus</name>
    <dbReference type="NCBI Taxonomy" id="85995"/>
    <lineage>
        <taxon>Eukaryota</taxon>
        <taxon>Fungi</taxon>
        <taxon>Dikarya</taxon>
        <taxon>Ascomycota</taxon>
        <taxon>Pezizomycotina</taxon>
        <taxon>Sordariomycetes</taxon>
        <taxon>Sordariomycetidae</taxon>
        <taxon>Sordariales</taxon>
        <taxon>Chaetomiaceae</taxon>
        <taxon>Mycothermus</taxon>
    </lineage>
</organism>
<dbReference type="EMBL" id="JAZGSY010000213">
    <property type="protein sequence ID" value="KAL1838457.1"/>
    <property type="molecule type" value="Genomic_DNA"/>
</dbReference>
<gene>
    <name evidence="3" type="ORF">VTJ49DRAFT_2654</name>
</gene>
<comment type="caution">
    <text evidence="3">The sequence shown here is derived from an EMBL/GenBank/DDBJ whole genome shotgun (WGS) entry which is preliminary data.</text>
</comment>
<dbReference type="InterPro" id="IPR001005">
    <property type="entry name" value="SANT/Myb"/>
</dbReference>
<feature type="compositionally biased region" description="Basic and acidic residues" evidence="1">
    <location>
        <begin position="583"/>
        <end position="600"/>
    </location>
</feature>
<evidence type="ECO:0000313" key="3">
    <source>
        <dbReference type="EMBL" id="KAL1838457.1"/>
    </source>
</evidence>
<name>A0ABR3VA77_HUMIN</name>
<proteinExistence type="predicted"/>
<feature type="region of interest" description="Disordered" evidence="1">
    <location>
        <begin position="375"/>
        <end position="410"/>
    </location>
</feature>
<sequence length="600" mass="65370">MFISPGKPQGQTDVDVPVNVFAFAAADFAPWLFQLNQININAAALVLHQHIHDMPFSPVSLWSPGPKPDRPTHGLPPMSGSTVYFSETQNAGDNVVSEVSEGSSYWQAVIQPGVPSIAPFVQGGGDPFWGQAASTSSSSQAGSPTSLLDFHTATTYSSVLPQTVFHNPHLPSMLDDEDNECWMGMSSTKTEHLSSDDGRGVDDVSSPWSDHELTASDTVSPRLLQIHPTLSPSSTGPYDGGDDSAHRGNVLAGEAGNNSEGTYDDDDDDDDDNNNNNNPDDGTVQSKKPRKRLPSRGGRSASMSVEALQPPTTSGDSASTSSRHQPPPSPLTRRVTRLRPSSAAAAAVLSSPMSSPQADVLSPASSITTTTMAVPSPLPMAHPHQDALNLFPPLQSSHPLVQQPPLPPARTSRSARAAAAAIAAGGLTDRMSKDQFLIHHKQMGLTYKEIRRMGGFTEAESTLRGRYRTLTKSREARVRKPEWSEKDLHLLERAVRTLATTRDLNPSKIPWKRVAEYIVAHGGTYHFGNSTCRKRWDELCRDMTARGKRVLGGWFFDENVRFLRRQEEDDDESYGVSGDTEAEGYRRHDRHGEDGGRRRE</sequence>
<feature type="domain" description="Myb-like" evidence="2">
    <location>
        <begin position="475"/>
        <end position="540"/>
    </location>
</feature>
<accession>A0ABR3VA77</accession>
<protein>
    <recommendedName>
        <fullName evidence="2">Myb-like domain-containing protein</fullName>
    </recommendedName>
</protein>
<feature type="compositionally biased region" description="Basic and acidic residues" evidence="1">
    <location>
        <begin position="189"/>
        <end position="202"/>
    </location>
</feature>
<feature type="compositionally biased region" description="Acidic residues" evidence="1">
    <location>
        <begin position="262"/>
        <end position="273"/>
    </location>
</feature>
<dbReference type="PROSITE" id="PS50090">
    <property type="entry name" value="MYB_LIKE"/>
    <property type="match status" value="1"/>
</dbReference>